<dbReference type="RefSeq" id="WP_251336678.1">
    <property type="nucleotide sequence ID" value="NZ_JAMATW010000001.1"/>
</dbReference>
<reference evidence="2" key="1">
    <citation type="submission" date="2023-03" db="EMBL/GenBank/DDBJ databases">
        <title>Bacterial isolates from washroom surfaces on a university campus.</title>
        <authorList>
            <person name="Holman D.B."/>
            <person name="Gzyl K.E."/>
            <person name="Taheri A.E."/>
        </authorList>
    </citation>
    <scope>NUCLEOTIDE SEQUENCE</scope>
    <source>
        <strain evidence="2">RD03</strain>
    </source>
</reference>
<gene>
    <name evidence="2" type="ORF">P5X88_16015</name>
</gene>
<dbReference type="AlphaFoldDB" id="A0AAW6T2G5"/>
<sequence>MGIWLAIILLTYVLILVMSYVTITYLNENKEQSCTIINQAFYNAFNVLCFSILTVLIFVELPHITVDTQTTSYLILASKFLSILTLGCSIYVISRKIRDKKS</sequence>
<organism evidence="2 3">
    <name type="scientific">Heyndrickxia oleronia</name>
    <dbReference type="NCBI Taxonomy" id="38875"/>
    <lineage>
        <taxon>Bacteria</taxon>
        <taxon>Bacillati</taxon>
        <taxon>Bacillota</taxon>
        <taxon>Bacilli</taxon>
        <taxon>Bacillales</taxon>
        <taxon>Bacillaceae</taxon>
        <taxon>Heyndrickxia</taxon>
    </lineage>
</organism>
<feature type="transmembrane region" description="Helical" evidence="1">
    <location>
        <begin position="40"/>
        <end position="59"/>
    </location>
</feature>
<dbReference type="Proteomes" id="UP001159179">
    <property type="component" value="Unassembled WGS sequence"/>
</dbReference>
<keyword evidence="1" id="KW-1133">Transmembrane helix</keyword>
<evidence type="ECO:0000313" key="2">
    <source>
        <dbReference type="EMBL" id="MDH5162441.1"/>
    </source>
</evidence>
<proteinExistence type="predicted"/>
<protein>
    <submittedName>
        <fullName evidence="2">Uncharacterized protein</fullName>
    </submittedName>
</protein>
<evidence type="ECO:0000313" key="3">
    <source>
        <dbReference type="Proteomes" id="UP001159179"/>
    </source>
</evidence>
<evidence type="ECO:0000256" key="1">
    <source>
        <dbReference type="SAM" id="Phobius"/>
    </source>
</evidence>
<name>A0AAW6T2G5_9BACI</name>
<feature type="transmembrane region" description="Helical" evidence="1">
    <location>
        <begin position="71"/>
        <end position="93"/>
    </location>
</feature>
<accession>A0AAW6T2G5</accession>
<keyword evidence="1" id="KW-0812">Transmembrane</keyword>
<feature type="transmembrane region" description="Helical" evidence="1">
    <location>
        <begin position="6"/>
        <end position="28"/>
    </location>
</feature>
<keyword evidence="1" id="KW-0472">Membrane</keyword>
<comment type="caution">
    <text evidence="2">The sequence shown here is derived from an EMBL/GenBank/DDBJ whole genome shotgun (WGS) entry which is preliminary data.</text>
</comment>
<dbReference type="EMBL" id="JAROYP010000009">
    <property type="protein sequence ID" value="MDH5162441.1"/>
    <property type="molecule type" value="Genomic_DNA"/>
</dbReference>